<dbReference type="PRINTS" id="PR01438">
    <property type="entry name" value="UNVRSLSTRESS"/>
</dbReference>
<comment type="similarity">
    <text evidence="1">Belongs to the universal stress protein A family.</text>
</comment>
<dbReference type="AlphaFoldDB" id="A0A7X6IDD1"/>
<dbReference type="RefSeq" id="WP_168063761.1">
    <property type="nucleotide sequence ID" value="NZ_VTOW01000013.1"/>
</dbReference>
<evidence type="ECO:0000313" key="3">
    <source>
        <dbReference type="EMBL" id="NKE73796.1"/>
    </source>
</evidence>
<protein>
    <submittedName>
        <fullName evidence="3">Universal stress protein</fullName>
    </submittedName>
</protein>
<dbReference type="Gene3D" id="3.40.50.620">
    <property type="entry name" value="HUPs"/>
    <property type="match status" value="1"/>
</dbReference>
<accession>A0A7X6IDD1</accession>
<evidence type="ECO:0000313" key="4">
    <source>
        <dbReference type="Proteomes" id="UP000534783"/>
    </source>
</evidence>
<dbReference type="InterPro" id="IPR006016">
    <property type="entry name" value="UspA"/>
</dbReference>
<dbReference type="Proteomes" id="UP000534783">
    <property type="component" value="Unassembled WGS sequence"/>
</dbReference>
<feature type="domain" description="UspA" evidence="2">
    <location>
        <begin position="5"/>
        <end position="146"/>
    </location>
</feature>
<comment type="caution">
    <text evidence="3">The sequence shown here is derived from an EMBL/GenBank/DDBJ whole genome shotgun (WGS) entry which is preliminary data.</text>
</comment>
<gene>
    <name evidence="3" type="ORF">MNODULE_23890</name>
</gene>
<organism evidence="3 4">
    <name type="scientific">Candidatus Manganitrophus noduliformans</name>
    <dbReference type="NCBI Taxonomy" id="2606439"/>
    <lineage>
        <taxon>Bacteria</taxon>
        <taxon>Pseudomonadati</taxon>
        <taxon>Nitrospirota</taxon>
        <taxon>Nitrospiria</taxon>
        <taxon>Candidatus Troglogloeales</taxon>
        <taxon>Candidatus Manganitrophaceae</taxon>
        <taxon>Candidatus Manganitrophus</taxon>
    </lineage>
</organism>
<evidence type="ECO:0000256" key="1">
    <source>
        <dbReference type="ARBA" id="ARBA00008791"/>
    </source>
</evidence>
<keyword evidence="4" id="KW-1185">Reference proteome</keyword>
<dbReference type="SUPFAM" id="SSF52402">
    <property type="entry name" value="Adenine nucleotide alpha hydrolases-like"/>
    <property type="match status" value="1"/>
</dbReference>
<reference evidence="3 4" key="1">
    <citation type="journal article" date="2020" name="Nature">
        <title>Bacterial chemolithoautotrophy via manganese oxidation.</title>
        <authorList>
            <person name="Yu H."/>
            <person name="Leadbetter J.R."/>
        </authorList>
    </citation>
    <scope>NUCLEOTIDE SEQUENCE [LARGE SCALE GENOMIC DNA]</scope>
    <source>
        <strain evidence="3 4">Mn-1</strain>
    </source>
</reference>
<dbReference type="EMBL" id="VTOW01000013">
    <property type="protein sequence ID" value="NKE73796.1"/>
    <property type="molecule type" value="Genomic_DNA"/>
</dbReference>
<sequence length="158" mass="17732">MKIPHRILMGTDFSDYAKEALDYAVLLAKHFGAELYLLHVFKEPIYIPRGVKITEPEFSDWIRSLREGEQKSLEALAGEVRRNGVVVHPMLKDGAAFREIPNAVKEVSADLIVLGTHGRTGLDRFMMGSVAERVARRVPCPILLVKPKALAEKDQEQP</sequence>
<dbReference type="Pfam" id="PF00582">
    <property type="entry name" value="Usp"/>
    <property type="match status" value="1"/>
</dbReference>
<name>A0A7X6IDD1_9BACT</name>
<dbReference type="PANTHER" id="PTHR46268:SF22">
    <property type="entry name" value="SENSOR PROTEIN KDPD-RELATED"/>
    <property type="match status" value="1"/>
</dbReference>
<proteinExistence type="inferred from homology"/>
<dbReference type="InterPro" id="IPR006015">
    <property type="entry name" value="Universal_stress_UspA"/>
</dbReference>
<dbReference type="CDD" id="cd00293">
    <property type="entry name" value="USP-like"/>
    <property type="match status" value="1"/>
</dbReference>
<dbReference type="InterPro" id="IPR014729">
    <property type="entry name" value="Rossmann-like_a/b/a_fold"/>
</dbReference>
<evidence type="ECO:0000259" key="2">
    <source>
        <dbReference type="Pfam" id="PF00582"/>
    </source>
</evidence>
<dbReference type="PANTHER" id="PTHR46268">
    <property type="entry name" value="STRESS RESPONSE PROTEIN NHAX"/>
    <property type="match status" value="1"/>
</dbReference>